<protein>
    <submittedName>
        <fullName evidence="2">Uncharacterized protein</fullName>
    </submittedName>
</protein>
<keyword evidence="1" id="KW-0812">Transmembrane</keyword>
<reference evidence="2" key="1">
    <citation type="journal article" date="2014" name="Front. Microbiol.">
        <title>High frequency of phylogenetically diverse reductive dehalogenase-homologous genes in deep subseafloor sedimentary metagenomes.</title>
        <authorList>
            <person name="Kawai M."/>
            <person name="Futagami T."/>
            <person name="Toyoda A."/>
            <person name="Takaki Y."/>
            <person name="Nishi S."/>
            <person name="Hori S."/>
            <person name="Arai W."/>
            <person name="Tsubouchi T."/>
            <person name="Morono Y."/>
            <person name="Uchiyama I."/>
            <person name="Ito T."/>
            <person name="Fujiyama A."/>
            <person name="Inagaki F."/>
            <person name="Takami H."/>
        </authorList>
    </citation>
    <scope>NUCLEOTIDE SEQUENCE</scope>
    <source>
        <strain evidence="2">Expedition CK06-06</strain>
    </source>
</reference>
<keyword evidence="1" id="KW-0472">Membrane</keyword>
<comment type="caution">
    <text evidence="2">The sequence shown here is derived from an EMBL/GenBank/DDBJ whole genome shotgun (WGS) entry which is preliminary data.</text>
</comment>
<proteinExistence type="predicted"/>
<keyword evidence="1" id="KW-1133">Transmembrane helix</keyword>
<sequence>MRKYHYSKRRKRSIKKVGIIIASGTVICLGIIVIITAGITSKPRTLKNKFEPIVESDTTKSEIIETAILHAAQRLGVPE</sequence>
<organism evidence="2">
    <name type="scientific">marine sediment metagenome</name>
    <dbReference type="NCBI Taxonomy" id="412755"/>
    <lineage>
        <taxon>unclassified sequences</taxon>
        <taxon>metagenomes</taxon>
        <taxon>ecological metagenomes</taxon>
    </lineage>
</organism>
<name>X0V0Q0_9ZZZZ</name>
<dbReference type="EMBL" id="BARS01025611">
    <property type="protein sequence ID" value="GAG06108.1"/>
    <property type="molecule type" value="Genomic_DNA"/>
</dbReference>
<feature type="transmembrane region" description="Helical" evidence="1">
    <location>
        <begin position="20"/>
        <end position="39"/>
    </location>
</feature>
<evidence type="ECO:0000256" key="1">
    <source>
        <dbReference type="SAM" id="Phobius"/>
    </source>
</evidence>
<evidence type="ECO:0000313" key="2">
    <source>
        <dbReference type="EMBL" id="GAG06108.1"/>
    </source>
</evidence>
<feature type="non-terminal residue" evidence="2">
    <location>
        <position position="79"/>
    </location>
</feature>
<dbReference type="AlphaFoldDB" id="X0V0Q0"/>
<gene>
    <name evidence="2" type="ORF">S01H1_40444</name>
</gene>
<accession>X0V0Q0</accession>